<reference evidence="2" key="1">
    <citation type="submission" date="2020-05" db="EMBL/GenBank/DDBJ databases">
        <authorList>
            <person name="Chiriac C."/>
            <person name="Salcher M."/>
            <person name="Ghai R."/>
            <person name="Kavagutti S V."/>
        </authorList>
    </citation>
    <scope>NUCLEOTIDE SEQUENCE</scope>
</reference>
<evidence type="ECO:0000313" key="2">
    <source>
        <dbReference type="EMBL" id="CAB4579749.1"/>
    </source>
</evidence>
<organism evidence="2">
    <name type="scientific">freshwater metagenome</name>
    <dbReference type="NCBI Taxonomy" id="449393"/>
    <lineage>
        <taxon>unclassified sequences</taxon>
        <taxon>metagenomes</taxon>
        <taxon>ecological metagenomes</taxon>
    </lineage>
</organism>
<dbReference type="AlphaFoldDB" id="A0A6J6EWQ3"/>
<gene>
    <name evidence="2" type="ORF">UFOPK1747_00480</name>
</gene>
<accession>A0A6J6EWQ3</accession>
<proteinExistence type="predicted"/>
<evidence type="ECO:0000259" key="1">
    <source>
        <dbReference type="Pfam" id="PF26312"/>
    </source>
</evidence>
<name>A0A6J6EWQ3_9ZZZZ</name>
<feature type="domain" description="DUF8083" evidence="1">
    <location>
        <begin position="6"/>
        <end position="267"/>
    </location>
</feature>
<dbReference type="Pfam" id="PF26312">
    <property type="entry name" value="DUF8083"/>
    <property type="match status" value="1"/>
</dbReference>
<protein>
    <submittedName>
        <fullName evidence="2">Unannotated protein</fullName>
    </submittedName>
</protein>
<dbReference type="InterPro" id="IPR058396">
    <property type="entry name" value="DUF8083"/>
</dbReference>
<sequence>MRPTPYVASLRVYEPIKSFQPADQLRWNQILATSPTGWDEQNRALKRTILSEPPALKPDGAHVLEIDGKKYVAPWSTTARCWFALEDFKSSLPQPIIKYFLPQTLEDSIQQSSEIVEDKVSHIISQTWNIPPRWFALFEPSDRIRGQDQNGAFTILRTSISNAKQRCTFAHEAVKNAFGIGPIEGEIADLLDWLELFDSQSIVECDYGGLATYLNKSLIENGEPGLEADTSIEDVNRSLAGLAVGDGALAGQGYERLVRRWRRVGAYEQAM</sequence>
<dbReference type="EMBL" id="CAEZTV010000056">
    <property type="protein sequence ID" value="CAB4579749.1"/>
    <property type="molecule type" value="Genomic_DNA"/>
</dbReference>